<evidence type="ECO:0000313" key="2">
    <source>
        <dbReference type="EMBL" id="EFB90131.1"/>
    </source>
</evidence>
<name>A0ABM9ZT68_9BACT</name>
<feature type="domain" description="Fumarate reductase/succinate dehydrogenase flavoprotein-like C-terminal" evidence="1">
    <location>
        <begin position="38"/>
        <end position="91"/>
    </location>
</feature>
<gene>
    <name evidence="2" type="ORF">HMPREF7215_0853</name>
</gene>
<dbReference type="PANTHER" id="PTHR11632:SF51">
    <property type="entry name" value="SUCCINATE DEHYDROGENASE [UBIQUINONE] FLAVOPROTEIN SUBUNIT, MITOCHONDRIAL"/>
    <property type="match status" value="1"/>
</dbReference>
<evidence type="ECO:0000313" key="3">
    <source>
        <dbReference type="Proteomes" id="UP000006462"/>
    </source>
</evidence>
<comment type="caution">
    <text evidence="2">The sequence shown here is derived from an EMBL/GenBank/DDBJ whole genome shotgun (WGS) entry which is preliminary data.</text>
</comment>
<dbReference type="InterPro" id="IPR015939">
    <property type="entry name" value="Fum_Rdtase/Succ_DH_flav-like_C"/>
</dbReference>
<protein>
    <submittedName>
        <fullName evidence="2">Fumarate reductase/succinate dehydrogenase flavoprotein domain protein</fullName>
    </submittedName>
</protein>
<dbReference type="EMBL" id="ADFP01000093">
    <property type="protein sequence ID" value="EFB90131.1"/>
    <property type="molecule type" value="Genomic_DNA"/>
</dbReference>
<sequence length="96" mass="10796">MNAMREITARCLGVVRDGETMRRGLNELEKLNGTLPLLARSLLQSALAREESRGAHFRSDYPERDDAKFRRTSAARFDGARVAVTFEDVGKESEQP</sequence>
<dbReference type="Pfam" id="PF02910">
    <property type="entry name" value="Succ_DH_flav_C"/>
    <property type="match status" value="1"/>
</dbReference>
<dbReference type="Proteomes" id="UP000006462">
    <property type="component" value="Unassembled WGS sequence"/>
</dbReference>
<organism evidence="2 3">
    <name type="scientific">Pyramidobacter piscolens W5455</name>
    <dbReference type="NCBI Taxonomy" id="352165"/>
    <lineage>
        <taxon>Bacteria</taxon>
        <taxon>Thermotogati</taxon>
        <taxon>Synergistota</taxon>
        <taxon>Synergistia</taxon>
        <taxon>Synergistales</taxon>
        <taxon>Dethiosulfovibrionaceae</taxon>
        <taxon>Pyramidobacter</taxon>
    </lineage>
</organism>
<reference evidence="2 3" key="1">
    <citation type="submission" date="2009-12" db="EMBL/GenBank/DDBJ databases">
        <authorList>
            <person name="Shrivastava S."/>
            <person name="Madupu R."/>
            <person name="Durkin A.S."/>
            <person name="Torralba M."/>
            <person name="Methe B."/>
            <person name="Sutton G.G."/>
            <person name="Strausberg R.L."/>
            <person name="Nelson K.E."/>
        </authorList>
    </citation>
    <scope>NUCLEOTIDE SEQUENCE [LARGE SCALE GENOMIC DNA]</scope>
    <source>
        <strain evidence="2 3">W5455</strain>
    </source>
</reference>
<dbReference type="SUPFAM" id="SSF46977">
    <property type="entry name" value="Succinate dehydrogenase/fumarate reductase flavoprotein C-terminal domain"/>
    <property type="match status" value="1"/>
</dbReference>
<keyword evidence="3" id="KW-1185">Reference proteome</keyword>
<proteinExistence type="predicted"/>
<dbReference type="Gene3D" id="1.20.58.100">
    <property type="entry name" value="Fumarate reductase/succinate dehydrogenase flavoprotein-like, C-terminal domain"/>
    <property type="match status" value="1"/>
</dbReference>
<dbReference type="InterPro" id="IPR037099">
    <property type="entry name" value="Fum_R/Succ_DH_flav-like_C_sf"/>
</dbReference>
<dbReference type="InterPro" id="IPR030664">
    <property type="entry name" value="SdhA/FrdA/AprA"/>
</dbReference>
<accession>A0ABM9ZT68</accession>
<dbReference type="PANTHER" id="PTHR11632">
    <property type="entry name" value="SUCCINATE DEHYDROGENASE 2 FLAVOPROTEIN SUBUNIT"/>
    <property type="match status" value="1"/>
</dbReference>
<evidence type="ECO:0000259" key="1">
    <source>
        <dbReference type="Pfam" id="PF02910"/>
    </source>
</evidence>